<keyword evidence="2" id="KW-1185">Reference proteome</keyword>
<evidence type="ECO:0000313" key="2">
    <source>
        <dbReference type="Proteomes" id="UP000569005"/>
    </source>
</evidence>
<dbReference type="EMBL" id="JACHEA010000002">
    <property type="protein sequence ID" value="MBB5341684.1"/>
    <property type="molecule type" value="Genomic_DNA"/>
</dbReference>
<accession>A0ACC5P4B0</accession>
<name>A0ACC5P4B0_9BACT</name>
<reference evidence="1" key="1">
    <citation type="submission" date="2020-08" db="EMBL/GenBank/DDBJ databases">
        <title>Genomic Encyclopedia of Type Strains, Phase IV (KMG-V): Genome sequencing to study the core and pangenomes of soil and plant-associated prokaryotes.</title>
        <authorList>
            <person name="Whitman W."/>
        </authorList>
    </citation>
    <scope>NUCLEOTIDE SEQUENCE</scope>
    <source>
        <strain evidence="1">M8UP15</strain>
    </source>
</reference>
<proteinExistence type="predicted"/>
<evidence type="ECO:0000313" key="1">
    <source>
        <dbReference type="EMBL" id="MBB5341684.1"/>
    </source>
</evidence>
<keyword evidence="1" id="KW-0378">Hydrolase</keyword>
<dbReference type="Proteomes" id="UP000569005">
    <property type="component" value="Unassembled WGS sequence"/>
</dbReference>
<comment type="caution">
    <text evidence="1">The sequence shown here is derived from an EMBL/GenBank/DDBJ whole genome shotgun (WGS) entry which is preliminary data.</text>
</comment>
<dbReference type="EC" id="3.5.2.5" evidence="1"/>
<protein>
    <submittedName>
        <fullName evidence="1">Allantoinase</fullName>
        <ecNumber evidence="1">3.5.2.5</ecNumber>
    </submittedName>
</protein>
<sequence>MAHAFLSKRIVTPQGTQPGALLVEDGTIRAVCRASEVPTDAIVRDCGNDALLPGLVDTHVHINQPGRTEWEGFRTATRAAAAGGYATLIDMPLNCLPETTTVAALEEKREAANGECFVDWAPWGGAVADNQQHILPLAQAGVLGFKCFLIYPGCDGFTMIDQQQLEAALPSIAQSGLPLLVHAELAAPIDAATQSLRNADWRQYQTYLASRPDEAELQAIRLMIRLCRQYDFRLHIVHLSTALALAELTSARKEGLPITVETCPHYLHFAAEEIPDGATLLKCAPPLRSKENQRGLWRGLNDGTIDMIVTDHSPCPPDMKRTDTGRFDQAWGGIASLSLALSVIHTDCNRRGHTLEDIARWMSAAPAALAGLTHQAGALQSGRDANFVVFDTEAEFTVTPDKLHYRHTISPYMGETLRGLVKATYLRGEPAYVEGTFAPTPQGREVKL</sequence>
<gene>
    <name evidence="1" type="ORF">HDF13_004065</name>
</gene>
<organism evidence="1 2">
    <name type="scientific">Tunturiibacter gelidiferens</name>
    <dbReference type="NCBI Taxonomy" id="3069689"/>
    <lineage>
        <taxon>Bacteria</taxon>
        <taxon>Pseudomonadati</taxon>
        <taxon>Acidobacteriota</taxon>
        <taxon>Terriglobia</taxon>
        <taxon>Terriglobales</taxon>
        <taxon>Acidobacteriaceae</taxon>
        <taxon>Tunturiibacter</taxon>
    </lineage>
</organism>